<evidence type="ECO:0000256" key="9">
    <source>
        <dbReference type="ARBA" id="ARBA00023027"/>
    </source>
</evidence>
<feature type="compositionally biased region" description="Low complexity" evidence="13">
    <location>
        <begin position="281"/>
        <end position="304"/>
    </location>
</feature>
<comment type="function">
    <text evidence="12">NDH-1 shuttles electrons from NADH, via FMN and iron-sulfur (Fe-S) centers, to quinones in the respiratory chain. The immediate electron acceptor for the enzyme in this species is believed to be ubiquinone. Couples the redox reaction to proton translocation (for every two electrons transferred, four hydrogen ions are translocated across the cytoplasmic membrane), and thus conserves the redox energy in a proton gradient.</text>
</comment>
<comment type="catalytic activity">
    <reaction evidence="12">
        <text>a quinone + NADH + 5 H(+)(in) = a quinol + NAD(+) + 4 H(+)(out)</text>
        <dbReference type="Rhea" id="RHEA:57888"/>
        <dbReference type="ChEBI" id="CHEBI:15378"/>
        <dbReference type="ChEBI" id="CHEBI:24646"/>
        <dbReference type="ChEBI" id="CHEBI:57540"/>
        <dbReference type="ChEBI" id="CHEBI:57945"/>
        <dbReference type="ChEBI" id="CHEBI:132124"/>
    </reaction>
</comment>
<dbReference type="Proteomes" id="UP001150259">
    <property type="component" value="Unassembled WGS sequence"/>
</dbReference>
<dbReference type="Pfam" id="PF00037">
    <property type="entry name" value="Fer4"/>
    <property type="match status" value="1"/>
</dbReference>
<keyword evidence="4 12" id="KW-0479">Metal-binding</keyword>
<dbReference type="InterPro" id="IPR017900">
    <property type="entry name" value="4Fe4S_Fe_S_CS"/>
</dbReference>
<comment type="caution">
    <text evidence="15">The sequence shown here is derived from an EMBL/GenBank/DDBJ whole genome shotgun (WGS) entry which is preliminary data.</text>
</comment>
<keyword evidence="3 12" id="KW-0874">Quinone</keyword>
<dbReference type="PANTHER" id="PTHR10849">
    <property type="entry name" value="NADH DEHYDROGENASE UBIQUINONE IRON-SULFUR PROTEIN 8, MITOCHONDRIAL"/>
    <property type="match status" value="1"/>
</dbReference>
<proteinExistence type="inferred from homology"/>
<dbReference type="HAMAP" id="MF_01351">
    <property type="entry name" value="NDH1_NuoI"/>
    <property type="match status" value="1"/>
</dbReference>
<protein>
    <recommendedName>
        <fullName evidence="12">NADH-quinone oxidoreductase subunit I</fullName>
        <ecNumber evidence="12">7.1.1.-</ecNumber>
    </recommendedName>
    <alternativeName>
        <fullName evidence="12">NADH dehydrogenase I subunit I</fullName>
    </alternativeName>
    <alternativeName>
        <fullName evidence="12">NDH-1 subunit I</fullName>
    </alternativeName>
</protein>
<keyword evidence="6 12" id="KW-1278">Translocase</keyword>
<feature type="binding site" evidence="12">
    <location>
        <position position="152"/>
    </location>
    <ligand>
        <name>[4Fe-4S] cluster</name>
        <dbReference type="ChEBI" id="CHEBI:49883"/>
        <label>2</label>
    </ligand>
</feature>
<evidence type="ECO:0000259" key="14">
    <source>
        <dbReference type="PROSITE" id="PS51379"/>
    </source>
</evidence>
<keyword evidence="16" id="KW-1185">Reference proteome</keyword>
<comment type="subunit">
    <text evidence="12">NDH-1 is composed of 14 different subunits. Subunits NuoA, H, J, K, L, M, N constitute the membrane sector of the complex.</text>
</comment>
<dbReference type="EMBL" id="JAPFQL010000041">
    <property type="protein sequence ID" value="MDC5697732.1"/>
    <property type="molecule type" value="Genomic_DNA"/>
</dbReference>
<feature type="region of interest" description="Disordered" evidence="13">
    <location>
        <begin position="1"/>
        <end position="53"/>
    </location>
</feature>
<dbReference type="Gene3D" id="3.30.70.3270">
    <property type="match status" value="1"/>
</dbReference>
<reference evidence="15 16" key="1">
    <citation type="submission" date="2022-11" db="EMBL/GenBank/DDBJ databases">
        <title>Anaerobic phenanthrene biodegradation by a DNRA strain PheN6.</title>
        <authorList>
            <person name="Zhang Z."/>
        </authorList>
    </citation>
    <scope>NUCLEOTIDE SEQUENCE [LARGE SCALE GENOMIC DNA]</scope>
    <source>
        <strain evidence="15 16">PheN6</strain>
    </source>
</reference>
<evidence type="ECO:0000256" key="6">
    <source>
        <dbReference type="ARBA" id="ARBA00022967"/>
    </source>
</evidence>
<dbReference type="InterPro" id="IPR017896">
    <property type="entry name" value="4Fe4S_Fe-S-bd"/>
</dbReference>
<sequence>MTERTQAEQVNPEPVEPVQPVGGEAQPEETRVTAPRPKETAPAPGTKPSGILPGLVKGLAATARTLTRHAHTAEYPDVMPKLPPRTRGVIALTEENCTSCMLCARECPDWCIYIDSHKEELPPTTPGGRARQRNVLDRFAIDFSLCMYCGICVEVCPFDALWWSPEFEYAELDIRELIHEKDRLGAWMATVPPPAALDPASAEPAELVAASKPPRPVRPAAGEDEAAPARVRPARPAPGEGGPPAARPRREARAATPAATPTDTPTDTATPPTAPIPTDPAPTAVLPAADATPSGDAPADAGPADNPPADKDGGA</sequence>
<dbReference type="PROSITE" id="PS51379">
    <property type="entry name" value="4FE4S_FER_2"/>
    <property type="match status" value="2"/>
</dbReference>
<keyword evidence="8 12" id="KW-0411">Iron-sulfur</keyword>
<evidence type="ECO:0000256" key="7">
    <source>
        <dbReference type="ARBA" id="ARBA00023004"/>
    </source>
</evidence>
<comment type="cofactor">
    <cofactor evidence="12">
        <name>[4Fe-4S] cluster</name>
        <dbReference type="ChEBI" id="CHEBI:49883"/>
    </cofactor>
    <text evidence="12">Binds 2 [4Fe-4S] clusters per subunit.</text>
</comment>
<organism evidence="15 16">
    <name type="scientific">Intrasporangium calvum</name>
    <dbReference type="NCBI Taxonomy" id="53358"/>
    <lineage>
        <taxon>Bacteria</taxon>
        <taxon>Bacillati</taxon>
        <taxon>Actinomycetota</taxon>
        <taxon>Actinomycetes</taxon>
        <taxon>Micrococcales</taxon>
        <taxon>Intrasporangiaceae</taxon>
        <taxon>Intrasporangium</taxon>
    </lineage>
</organism>
<feature type="compositionally biased region" description="Low complexity" evidence="13">
    <location>
        <begin position="254"/>
        <end position="271"/>
    </location>
</feature>
<dbReference type="SUPFAM" id="SSF54862">
    <property type="entry name" value="4Fe-4S ferredoxins"/>
    <property type="match status" value="1"/>
</dbReference>
<keyword evidence="11 12" id="KW-0472">Membrane</keyword>
<gene>
    <name evidence="12" type="primary">nuoI</name>
    <name evidence="15" type="ORF">OO014_10710</name>
</gene>
<evidence type="ECO:0000256" key="11">
    <source>
        <dbReference type="ARBA" id="ARBA00023136"/>
    </source>
</evidence>
<evidence type="ECO:0000256" key="8">
    <source>
        <dbReference type="ARBA" id="ARBA00023014"/>
    </source>
</evidence>
<feature type="region of interest" description="Disordered" evidence="13">
    <location>
        <begin position="195"/>
        <end position="315"/>
    </location>
</feature>
<evidence type="ECO:0000256" key="5">
    <source>
        <dbReference type="ARBA" id="ARBA00022737"/>
    </source>
</evidence>
<dbReference type="PROSITE" id="PS00198">
    <property type="entry name" value="4FE4S_FER_1"/>
    <property type="match status" value="1"/>
</dbReference>
<dbReference type="RefSeq" id="WP_272462308.1">
    <property type="nucleotide sequence ID" value="NZ_JAPFQL010000041.1"/>
</dbReference>
<evidence type="ECO:0000256" key="13">
    <source>
        <dbReference type="SAM" id="MobiDB-lite"/>
    </source>
</evidence>
<evidence type="ECO:0000313" key="16">
    <source>
        <dbReference type="Proteomes" id="UP001150259"/>
    </source>
</evidence>
<comment type="subcellular location">
    <subcellularLocation>
        <location evidence="12">Cell membrane</location>
        <topology evidence="12">Peripheral membrane protein</topology>
    </subcellularLocation>
</comment>
<feature type="binding site" evidence="12">
    <location>
        <position position="103"/>
    </location>
    <ligand>
        <name>[4Fe-4S] cluster</name>
        <dbReference type="ChEBI" id="CHEBI:49883"/>
        <label>1</label>
    </ligand>
</feature>
<feature type="binding site" evidence="12">
    <location>
        <position position="100"/>
    </location>
    <ligand>
        <name>[4Fe-4S] cluster</name>
        <dbReference type="ChEBI" id="CHEBI:49883"/>
        <label>1</label>
    </ligand>
</feature>
<dbReference type="InterPro" id="IPR010226">
    <property type="entry name" value="NADH_quinone_OxRdtase_chainI"/>
</dbReference>
<feature type="binding site" evidence="12">
    <location>
        <position position="146"/>
    </location>
    <ligand>
        <name>[4Fe-4S] cluster</name>
        <dbReference type="ChEBI" id="CHEBI:49883"/>
        <label>2</label>
    </ligand>
</feature>
<dbReference type="PANTHER" id="PTHR10849:SF24">
    <property type="entry name" value="NADH-QUINONE OXIDOREDUCTASE SUBUNIT I 2"/>
    <property type="match status" value="1"/>
</dbReference>
<feature type="binding site" evidence="12">
    <location>
        <position position="149"/>
    </location>
    <ligand>
        <name>[4Fe-4S] cluster</name>
        <dbReference type="ChEBI" id="CHEBI:49883"/>
        <label>2</label>
    </ligand>
</feature>
<feature type="compositionally biased region" description="Low complexity" evidence="13">
    <location>
        <begin position="8"/>
        <end position="24"/>
    </location>
</feature>
<keyword evidence="10 12" id="KW-0830">Ubiquinone</keyword>
<evidence type="ECO:0000256" key="1">
    <source>
        <dbReference type="ARBA" id="ARBA00022475"/>
    </source>
</evidence>
<feature type="binding site" evidence="12">
    <location>
        <position position="107"/>
    </location>
    <ligand>
        <name>[4Fe-4S] cluster</name>
        <dbReference type="ChEBI" id="CHEBI:49883"/>
        <label>2</label>
    </ligand>
</feature>
<feature type="binding site" evidence="12">
    <location>
        <position position="97"/>
    </location>
    <ligand>
        <name>[4Fe-4S] cluster</name>
        <dbReference type="ChEBI" id="CHEBI:49883"/>
        <label>1</label>
    </ligand>
</feature>
<dbReference type="EC" id="7.1.1.-" evidence="12"/>
<name>A0ABT5GHR0_9MICO</name>
<feature type="compositionally biased region" description="Basic and acidic residues" evidence="13">
    <location>
        <begin position="28"/>
        <end position="39"/>
    </location>
</feature>
<feature type="domain" description="4Fe-4S ferredoxin-type" evidence="14">
    <location>
        <begin position="137"/>
        <end position="166"/>
    </location>
</feature>
<comment type="similarity">
    <text evidence="12">Belongs to the complex I 23 kDa subunit family.</text>
</comment>
<evidence type="ECO:0000313" key="15">
    <source>
        <dbReference type="EMBL" id="MDC5697732.1"/>
    </source>
</evidence>
<keyword evidence="2 12" id="KW-0004">4Fe-4S</keyword>
<keyword evidence="9 12" id="KW-0520">NAD</keyword>
<feature type="domain" description="4Fe-4S ferredoxin-type" evidence="14">
    <location>
        <begin position="88"/>
        <end position="117"/>
    </location>
</feature>
<keyword evidence="5" id="KW-0677">Repeat</keyword>
<evidence type="ECO:0000256" key="12">
    <source>
        <dbReference type="HAMAP-Rule" id="MF_01351"/>
    </source>
</evidence>
<evidence type="ECO:0000256" key="3">
    <source>
        <dbReference type="ARBA" id="ARBA00022719"/>
    </source>
</evidence>
<evidence type="ECO:0000256" key="4">
    <source>
        <dbReference type="ARBA" id="ARBA00022723"/>
    </source>
</evidence>
<feature type="binding site" evidence="12">
    <location>
        <position position="156"/>
    </location>
    <ligand>
        <name>[4Fe-4S] cluster</name>
        <dbReference type="ChEBI" id="CHEBI:49883"/>
        <label>1</label>
    </ligand>
</feature>
<keyword evidence="7 12" id="KW-0408">Iron</keyword>
<keyword evidence="1 12" id="KW-1003">Cell membrane</keyword>
<evidence type="ECO:0000256" key="10">
    <source>
        <dbReference type="ARBA" id="ARBA00023075"/>
    </source>
</evidence>
<evidence type="ECO:0000256" key="2">
    <source>
        <dbReference type="ARBA" id="ARBA00022485"/>
    </source>
</evidence>
<accession>A0ABT5GHR0</accession>